<evidence type="ECO:0000313" key="10">
    <source>
        <dbReference type="EMBL" id="CAF9941089.1"/>
    </source>
</evidence>
<dbReference type="InterPro" id="IPR017972">
    <property type="entry name" value="Cyt_P450_CS"/>
</dbReference>
<keyword evidence="5 9" id="KW-0560">Oxidoreductase</keyword>
<dbReference type="Pfam" id="PF00067">
    <property type="entry name" value="p450"/>
    <property type="match status" value="1"/>
</dbReference>
<dbReference type="InterPro" id="IPR036396">
    <property type="entry name" value="Cyt_P450_sf"/>
</dbReference>
<accession>A0A8H3PII2</accession>
<organism evidence="10 11">
    <name type="scientific">Heterodermia speciosa</name>
    <dbReference type="NCBI Taxonomy" id="116794"/>
    <lineage>
        <taxon>Eukaryota</taxon>
        <taxon>Fungi</taxon>
        <taxon>Dikarya</taxon>
        <taxon>Ascomycota</taxon>
        <taxon>Pezizomycotina</taxon>
        <taxon>Lecanoromycetes</taxon>
        <taxon>OSLEUM clade</taxon>
        <taxon>Lecanoromycetidae</taxon>
        <taxon>Caliciales</taxon>
        <taxon>Physciaceae</taxon>
        <taxon>Heterodermia</taxon>
    </lineage>
</organism>
<comment type="cofactor">
    <cofactor evidence="1 8">
        <name>heme</name>
        <dbReference type="ChEBI" id="CHEBI:30413"/>
    </cofactor>
</comment>
<evidence type="ECO:0000256" key="5">
    <source>
        <dbReference type="ARBA" id="ARBA00023002"/>
    </source>
</evidence>
<evidence type="ECO:0000256" key="4">
    <source>
        <dbReference type="ARBA" id="ARBA00022723"/>
    </source>
</evidence>
<comment type="similarity">
    <text evidence="2 9">Belongs to the cytochrome P450 family.</text>
</comment>
<evidence type="ECO:0000256" key="9">
    <source>
        <dbReference type="RuleBase" id="RU000461"/>
    </source>
</evidence>
<keyword evidence="6 8" id="KW-0408">Iron</keyword>
<name>A0A8H3PII2_9LECA</name>
<dbReference type="PROSITE" id="PS00086">
    <property type="entry name" value="CYTOCHROME_P450"/>
    <property type="match status" value="1"/>
</dbReference>
<dbReference type="AlphaFoldDB" id="A0A8H3PII2"/>
<proteinExistence type="inferred from homology"/>
<feature type="binding site" description="axial binding residue" evidence="8">
    <location>
        <position position="366"/>
    </location>
    <ligand>
        <name>heme</name>
        <dbReference type="ChEBI" id="CHEBI:30413"/>
    </ligand>
    <ligandPart>
        <name>Fe</name>
        <dbReference type="ChEBI" id="CHEBI:18248"/>
    </ligandPart>
</feature>
<gene>
    <name evidence="10" type="ORF">HETSPECPRED_002868</name>
</gene>
<dbReference type="InterPro" id="IPR050364">
    <property type="entry name" value="Cytochrome_P450_fung"/>
</dbReference>
<evidence type="ECO:0000256" key="2">
    <source>
        <dbReference type="ARBA" id="ARBA00010617"/>
    </source>
</evidence>
<dbReference type="PRINTS" id="PR00385">
    <property type="entry name" value="P450"/>
</dbReference>
<dbReference type="GO" id="GO:0004497">
    <property type="term" value="F:monooxygenase activity"/>
    <property type="evidence" value="ECO:0007669"/>
    <property type="project" value="UniProtKB-KW"/>
</dbReference>
<dbReference type="EMBL" id="CAJPDS010000174">
    <property type="protein sequence ID" value="CAF9941089.1"/>
    <property type="molecule type" value="Genomic_DNA"/>
</dbReference>
<keyword evidence="11" id="KW-1185">Reference proteome</keyword>
<dbReference type="PRINTS" id="PR00463">
    <property type="entry name" value="EP450I"/>
</dbReference>
<protein>
    <recommendedName>
        <fullName evidence="12">O-methylsterigmatocystin oxidoreductase</fullName>
    </recommendedName>
</protein>
<dbReference type="GO" id="GO:0016705">
    <property type="term" value="F:oxidoreductase activity, acting on paired donors, with incorporation or reduction of molecular oxygen"/>
    <property type="evidence" value="ECO:0007669"/>
    <property type="project" value="InterPro"/>
</dbReference>
<dbReference type="PANTHER" id="PTHR46300">
    <property type="entry name" value="P450, PUTATIVE (EUROFUNG)-RELATED-RELATED"/>
    <property type="match status" value="1"/>
</dbReference>
<evidence type="ECO:0000256" key="1">
    <source>
        <dbReference type="ARBA" id="ARBA00001971"/>
    </source>
</evidence>
<dbReference type="Gene3D" id="1.10.630.10">
    <property type="entry name" value="Cytochrome P450"/>
    <property type="match status" value="1"/>
</dbReference>
<dbReference type="GO" id="GO:0020037">
    <property type="term" value="F:heme binding"/>
    <property type="evidence" value="ECO:0007669"/>
    <property type="project" value="InterPro"/>
</dbReference>
<comment type="caution">
    <text evidence="10">The sequence shown here is derived from an EMBL/GenBank/DDBJ whole genome shotgun (WGS) entry which is preliminary data.</text>
</comment>
<dbReference type="OrthoDB" id="2789670at2759"/>
<sequence>MGKTMIIINDAKIAFDLLDKRSVNYSSRPRQVFAGEMLGWVASLGVQQYDDRFRRTRTVMKREIGSKSAASRYDKAQEIEVAHFLLRLGDDPEGLTQHIKKSTGSLALRILYGYVAEPVKEDPLIDLVERAMETFTQATVPGAFLVDTIPLLKYLPQWMPGTGFKKLAQKWRPIVQEMNSKPYAFVRSQLEKGVTNTSYAARLIQAGEPSLEVSSINEWSASALFGGAGDTIIGSLLCFFLAMGTHPEVQERAQAEIDRVVGPDRLPTMSDRLNLPYIEAVVLETLRWHPISPIPLAHECEKDDMYGDYLIPQGALIMANVWQMTHEPEVYSDPMAFRPERFIPVAERPAETDPSKVVFGFGRRACPGRVLGENALFVYIAQTLAAFNTKVPENLVAALGNGEGQKEEALRFTPGTICRPEPFECTVTSRSKHHRDLVQSLGQLYQWEASHAEAVENL</sequence>
<evidence type="ECO:0000256" key="6">
    <source>
        <dbReference type="ARBA" id="ARBA00023004"/>
    </source>
</evidence>
<evidence type="ECO:0000256" key="7">
    <source>
        <dbReference type="ARBA" id="ARBA00023033"/>
    </source>
</evidence>
<dbReference type="SUPFAM" id="SSF48264">
    <property type="entry name" value="Cytochrome P450"/>
    <property type="match status" value="1"/>
</dbReference>
<evidence type="ECO:0000256" key="8">
    <source>
        <dbReference type="PIRSR" id="PIRSR602401-1"/>
    </source>
</evidence>
<keyword evidence="7 9" id="KW-0503">Monooxygenase</keyword>
<dbReference type="PANTHER" id="PTHR46300:SF7">
    <property type="entry name" value="P450, PUTATIVE (EUROFUNG)-RELATED"/>
    <property type="match status" value="1"/>
</dbReference>
<dbReference type="InterPro" id="IPR001128">
    <property type="entry name" value="Cyt_P450"/>
</dbReference>
<evidence type="ECO:0000313" key="11">
    <source>
        <dbReference type="Proteomes" id="UP000664521"/>
    </source>
</evidence>
<evidence type="ECO:0008006" key="12">
    <source>
        <dbReference type="Google" id="ProtNLM"/>
    </source>
</evidence>
<dbReference type="GO" id="GO:0005506">
    <property type="term" value="F:iron ion binding"/>
    <property type="evidence" value="ECO:0007669"/>
    <property type="project" value="InterPro"/>
</dbReference>
<dbReference type="Proteomes" id="UP000664521">
    <property type="component" value="Unassembled WGS sequence"/>
</dbReference>
<reference evidence="10" key="1">
    <citation type="submission" date="2021-03" db="EMBL/GenBank/DDBJ databases">
        <authorList>
            <person name="Tagirdzhanova G."/>
        </authorList>
    </citation>
    <scope>NUCLEOTIDE SEQUENCE</scope>
</reference>
<keyword evidence="4 8" id="KW-0479">Metal-binding</keyword>
<dbReference type="CDD" id="cd11065">
    <property type="entry name" value="CYP64-like"/>
    <property type="match status" value="1"/>
</dbReference>
<keyword evidence="3 8" id="KW-0349">Heme</keyword>
<dbReference type="InterPro" id="IPR002401">
    <property type="entry name" value="Cyt_P450_E_grp-I"/>
</dbReference>
<evidence type="ECO:0000256" key="3">
    <source>
        <dbReference type="ARBA" id="ARBA00022617"/>
    </source>
</evidence>